<dbReference type="RefSeq" id="WP_046171790.1">
    <property type="nucleotide sequence ID" value="NZ_FOMB01000020.1"/>
</dbReference>
<dbReference type="Proteomes" id="UP000033519">
    <property type="component" value="Unassembled WGS sequence"/>
</dbReference>
<name>A0ABR5DW86_9HYPH</name>
<dbReference type="Pfam" id="PF09945">
    <property type="entry name" value="DUF2177"/>
    <property type="match status" value="1"/>
</dbReference>
<organism evidence="2 3">
    <name type="scientific">Devosia psychrophila</name>
    <dbReference type="NCBI Taxonomy" id="728005"/>
    <lineage>
        <taxon>Bacteria</taxon>
        <taxon>Pseudomonadati</taxon>
        <taxon>Pseudomonadota</taxon>
        <taxon>Alphaproteobacteria</taxon>
        <taxon>Hyphomicrobiales</taxon>
        <taxon>Devosiaceae</taxon>
        <taxon>Devosia</taxon>
    </lineage>
</organism>
<feature type="transmembrane region" description="Helical" evidence="1">
    <location>
        <begin position="59"/>
        <end position="78"/>
    </location>
</feature>
<evidence type="ECO:0000313" key="3">
    <source>
        <dbReference type="Proteomes" id="UP000033519"/>
    </source>
</evidence>
<keyword evidence="1" id="KW-0472">Membrane</keyword>
<feature type="transmembrane region" description="Helical" evidence="1">
    <location>
        <begin position="123"/>
        <end position="144"/>
    </location>
</feature>
<sequence>MTRIVLIIPAWSHTVTKYLILYAAAAVIFFPLDFIWLSTMGKTFYQKEMGSLLLPNPNLVIAGLFYLAYLVGVVILVAAPAEGDVVKALIYGAVLGFVAYGTYDLTNLSTVNGFTPAVAMVDMAWGTALTAASAAGSVWIAKFFA</sequence>
<proteinExistence type="predicted"/>
<protein>
    <recommendedName>
        <fullName evidence="4">DUF2177 domain-containing protein</fullName>
    </recommendedName>
</protein>
<dbReference type="InterPro" id="IPR018687">
    <property type="entry name" value="DUF2177_membr"/>
</dbReference>
<keyword evidence="1" id="KW-1133">Transmembrane helix</keyword>
<gene>
    <name evidence="2" type="ORF">WH91_14860</name>
</gene>
<keyword evidence="1" id="KW-0812">Transmembrane</keyword>
<accession>A0ABR5DW86</accession>
<evidence type="ECO:0008006" key="4">
    <source>
        <dbReference type="Google" id="ProtNLM"/>
    </source>
</evidence>
<keyword evidence="3" id="KW-1185">Reference proteome</keyword>
<feature type="transmembrane region" description="Helical" evidence="1">
    <location>
        <begin position="85"/>
        <end position="103"/>
    </location>
</feature>
<feature type="transmembrane region" description="Helical" evidence="1">
    <location>
        <begin position="20"/>
        <end position="39"/>
    </location>
</feature>
<reference evidence="2 3" key="1">
    <citation type="submission" date="2015-03" db="EMBL/GenBank/DDBJ databases">
        <authorList>
            <person name="Lepp D."/>
            <person name="Hassan Y.I."/>
            <person name="Li X.-Z."/>
            <person name="Zhou T."/>
        </authorList>
    </citation>
    <scope>NUCLEOTIDE SEQUENCE [LARGE SCALE GENOMIC DNA]</scope>
    <source>
        <strain evidence="2 3">Cr7-05</strain>
    </source>
</reference>
<comment type="caution">
    <text evidence="2">The sequence shown here is derived from an EMBL/GenBank/DDBJ whole genome shotgun (WGS) entry which is preliminary data.</text>
</comment>
<evidence type="ECO:0000256" key="1">
    <source>
        <dbReference type="SAM" id="Phobius"/>
    </source>
</evidence>
<dbReference type="EMBL" id="LAPV01000138">
    <property type="protein sequence ID" value="KKC32273.1"/>
    <property type="molecule type" value="Genomic_DNA"/>
</dbReference>
<evidence type="ECO:0000313" key="2">
    <source>
        <dbReference type="EMBL" id="KKC32273.1"/>
    </source>
</evidence>